<organism evidence="1 2">
    <name type="scientific">Tepidibacter thalassicus DSM 15285</name>
    <dbReference type="NCBI Taxonomy" id="1123350"/>
    <lineage>
        <taxon>Bacteria</taxon>
        <taxon>Bacillati</taxon>
        <taxon>Bacillota</taxon>
        <taxon>Clostridia</taxon>
        <taxon>Peptostreptococcales</taxon>
        <taxon>Peptostreptococcaceae</taxon>
        <taxon>Tepidibacter</taxon>
    </lineage>
</organism>
<evidence type="ECO:0008006" key="3">
    <source>
        <dbReference type="Google" id="ProtNLM"/>
    </source>
</evidence>
<dbReference type="OrthoDB" id="1801573at2"/>
<dbReference type="STRING" id="1123350.SAMN02744040_00630"/>
<evidence type="ECO:0000313" key="2">
    <source>
        <dbReference type="Proteomes" id="UP000242520"/>
    </source>
</evidence>
<reference evidence="2" key="1">
    <citation type="submission" date="2016-11" db="EMBL/GenBank/DDBJ databases">
        <authorList>
            <person name="Varghese N."/>
            <person name="Submissions S."/>
        </authorList>
    </citation>
    <scope>NUCLEOTIDE SEQUENCE [LARGE SCALE GENOMIC DNA]</scope>
    <source>
        <strain evidence="2">DSM 15285</strain>
    </source>
</reference>
<evidence type="ECO:0000313" key="1">
    <source>
        <dbReference type="EMBL" id="SHH05865.1"/>
    </source>
</evidence>
<keyword evidence="2" id="KW-1185">Reference proteome</keyword>
<name>A0A1M5PVH8_9FIRM</name>
<dbReference type="Proteomes" id="UP000242520">
    <property type="component" value="Unassembled WGS sequence"/>
</dbReference>
<gene>
    <name evidence="1" type="ORF">SAMN02744040_00630</name>
</gene>
<dbReference type="RefSeq" id="WP_072723567.1">
    <property type="nucleotide sequence ID" value="NZ_FQXH01000007.1"/>
</dbReference>
<protein>
    <recommendedName>
        <fullName evidence="3">Phage tail assembly chaperone protein, TAC</fullName>
    </recommendedName>
</protein>
<sequence length="110" mass="12482">MKGKELKQVGIKIKLDKERHLLFDLNSFCELEDRFGSIQKAFEELQKGSVKGIRTLLWAGLIHEDEGLTEKEVGKMITLEKLNEVVDIISKAISDAMPNPNGDEENKEKN</sequence>
<accession>A0A1M5PVH8</accession>
<dbReference type="EMBL" id="FQXH01000007">
    <property type="protein sequence ID" value="SHH05865.1"/>
    <property type="molecule type" value="Genomic_DNA"/>
</dbReference>
<proteinExistence type="predicted"/>
<dbReference type="AlphaFoldDB" id="A0A1M5PVH8"/>